<dbReference type="OMA" id="KYYVPAY"/>
<keyword evidence="2" id="KW-0812">Transmembrane</keyword>
<dbReference type="OrthoDB" id="4097102at2759"/>
<feature type="compositionally biased region" description="Polar residues" evidence="1">
    <location>
        <begin position="220"/>
        <end position="235"/>
    </location>
</feature>
<keyword evidence="2" id="KW-1133">Transmembrane helix</keyword>
<feature type="region of interest" description="Disordered" evidence="1">
    <location>
        <begin position="134"/>
        <end position="157"/>
    </location>
</feature>
<evidence type="ECO:0008006" key="5">
    <source>
        <dbReference type="Google" id="ProtNLM"/>
    </source>
</evidence>
<dbReference type="eggNOG" id="ENOG502RZI6">
    <property type="taxonomic scope" value="Eukaryota"/>
</dbReference>
<protein>
    <recommendedName>
        <fullName evidence="5">Suppressor of lethality of KEX2 GAS1 double null mutant protein 1</fullName>
    </recommendedName>
</protein>
<evidence type="ECO:0000256" key="2">
    <source>
        <dbReference type="SAM" id="Phobius"/>
    </source>
</evidence>
<feature type="region of interest" description="Disordered" evidence="1">
    <location>
        <begin position="70"/>
        <end position="111"/>
    </location>
</feature>
<dbReference type="InParanoid" id="I2H4D3"/>
<feature type="compositionally biased region" description="Polar residues" evidence="1">
    <location>
        <begin position="72"/>
        <end position="88"/>
    </location>
</feature>
<evidence type="ECO:0000256" key="1">
    <source>
        <dbReference type="SAM" id="MobiDB-lite"/>
    </source>
</evidence>
<keyword evidence="2" id="KW-0472">Membrane</keyword>
<name>I2H4D3_HENB6</name>
<feature type="transmembrane region" description="Helical" evidence="2">
    <location>
        <begin position="6"/>
        <end position="29"/>
    </location>
</feature>
<feature type="region of interest" description="Disordered" evidence="1">
    <location>
        <begin position="293"/>
        <end position="313"/>
    </location>
</feature>
<accession>I2H4D3</accession>
<dbReference type="AlphaFoldDB" id="I2H4D3"/>
<dbReference type="GeneID" id="14496308"/>
<dbReference type="KEGG" id="tbl:TBLA_0E01800"/>
<organism evidence="3 4">
    <name type="scientific">Henningerozyma blattae (strain ATCC 34711 / CBS 6284 / DSM 70876 / NBRC 10599 / NRRL Y-10934 / UCD 77-7)</name>
    <name type="common">Yeast</name>
    <name type="synonym">Tetrapisispora blattae</name>
    <dbReference type="NCBI Taxonomy" id="1071380"/>
    <lineage>
        <taxon>Eukaryota</taxon>
        <taxon>Fungi</taxon>
        <taxon>Dikarya</taxon>
        <taxon>Ascomycota</taxon>
        <taxon>Saccharomycotina</taxon>
        <taxon>Saccharomycetes</taxon>
        <taxon>Saccharomycetales</taxon>
        <taxon>Saccharomycetaceae</taxon>
        <taxon>Henningerozyma</taxon>
    </lineage>
</organism>
<evidence type="ECO:0000313" key="4">
    <source>
        <dbReference type="Proteomes" id="UP000002866"/>
    </source>
</evidence>
<sequence length="342" mass="38966">MTGNTSTAVGCAVGIPVGLGLIVAGAFWLHMQRRLKREDLEDVQLEQEVHEDTEFDAFNHLHILQQRKKSIDNNSASEPSREGSQLSNDGEDNEKNYDSNATPYRHKKNSKSFVPAYRKKLNIFIQEGELKEDSTEELNGSKNIKRNQIPYTDPKNVSTYDQMVPIMPDGVANIFGEDSEDNNSQLTNSSKMLARAQYSDFRKNLYSQDFGSYYPRRTSTSDLPSFNNPYNHPNQSGSSLRTRSSSTNSISKHGIIENVLESSSRDFTQSSISLENNAASPTRDEERMLGKYKRKSHLNHDSSENETSNEILEEDYYENEFTNYSENKRQFIEGLKPTKNKK</sequence>
<reference evidence="3 4" key="1">
    <citation type="journal article" date="2011" name="Proc. Natl. Acad. Sci. U.S.A.">
        <title>Evolutionary erosion of yeast sex chromosomes by mating-type switching accidents.</title>
        <authorList>
            <person name="Gordon J.L."/>
            <person name="Armisen D."/>
            <person name="Proux-Wera E."/>
            <person name="Oheigeartaigh S.S."/>
            <person name="Byrne K.P."/>
            <person name="Wolfe K.H."/>
        </authorList>
    </citation>
    <scope>NUCLEOTIDE SEQUENCE [LARGE SCALE GENOMIC DNA]</scope>
    <source>
        <strain evidence="4">ATCC 34711 / CBS 6284 / DSM 70876 / NBRC 10599 / NRRL Y-10934 / UCD 77-7</strain>
    </source>
</reference>
<dbReference type="FunCoup" id="I2H4D3">
    <property type="interactions" value="22"/>
</dbReference>
<evidence type="ECO:0000313" key="3">
    <source>
        <dbReference type="EMBL" id="CCH61235.1"/>
    </source>
</evidence>
<feature type="compositionally biased region" description="Low complexity" evidence="1">
    <location>
        <begin position="236"/>
        <end position="249"/>
    </location>
</feature>
<dbReference type="RefSeq" id="XP_004180754.1">
    <property type="nucleotide sequence ID" value="XM_004180706.1"/>
</dbReference>
<feature type="region of interest" description="Disordered" evidence="1">
    <location>
        <begin position="220"/>
        <end position="249"/>
    </location>
</feature>
<dbReference type="Proteomes" id="UP000002866">
    <property type="component" value="Chromosome 5"/>
</dbReference>
<proteinExistence type="predicted"/>
<dbReference type="EMBL" id="HE806320">
    <property type="protein sequence ID" value="CCH61235.1"/>
    <property type="molecule type" value="Genomic_DNA"/>
</dbReference>
<gene>
    <name evidence="3" type="primary">TBLA0E01800</name>
    <name evidence="3" type="ORF">TBLA_0E01800</name>
</gene>
<dbReference type="HOGENOM" id="CLU_079389_0_0_1"/>
<keyword evidence="4" id="KW-1185">Reference proteome</keyword>